<dbReference type="InterPro" id="IPR025064">
    <property type="entry name" value="DUF4005"/>
</dbReference>
<dbReference type="InterPro" id="IPR000048">
    <property type="entry name" value="IQ_motif_EF-hand-BS"/>
</dbReference>
<organism evidence="6">
    <name type="scientific">Rhizophora mucronata</name>
    <name type="common">Asiatic mangrove</name>
    <dbReference type="NCBI Taxonomy" id="61149"/>
    <lineage>
        <taxon>Eukaryota</taxon>
        <taxon>Viridiplantae</taxon>
        <taxon>Streptophyta</taxon>
        <taxon>Embryophyta</taxon>
        <taxon>Tracheophyta</taxon>
        <taxon>Spermatophyta</taxon>
        <taxon>Magnoliopsida</taxon>
        <taxon>eudicotyledons</taxon>
        <taxon>Gunneridae</taxon>
        <taxon>Pentapetalae</taxon>
        <taxon>rosids</taxon>
        <taxon>fabids</taxon>
        <taxon>Malpighiales</taxon>
        <taxon>Rhizophoraceae</taxon>
        <taxon>Rhizophora</taxon>
    </lineage>
</organism>
<sequence>MGKKGGGWFSSMKKVFKSSSKEFSDKKRENVEKLQHEGPEVVAFEYFPADSSPDGTNDESVASTPVNENRNHAMAMAVATAAAAEAAVAAAQAAAKAVRLAGYGHQSGEVRAAILIQSHYRGYLARRALRALKGVVRLQALVRGHNVRKQALLTMRCMQALVRVQASVRARRLQLAHEKLQKKVEEEEGEEEEEGRRVSVTKDINPKSPLRSNGIEGLYGRNESSEKAKENASRKHDAAVKRERALAYAYAYQKQHEQPNLRASLSGQDEGFYVSEREKGKWGCYWLDEWMSSQPCHARQLGPNDSSYMTLTSNTNTTDVMSEKTVEMDMVTPPGTTSVNMGLPDKSPCRSRQQGQSGPTNVPTYMAPTQSTRAKIRGQGLVKQHSPYVPQWNASTKKGSACDSSSSGGGTAAFQAPRSPRPKYKEMPLQSGRLEVGHGSEFGAGEDWKLPPCSYSWRHDFV</sequence>
<dbReference type="Pfam" id="PF00612">
    <property type="entry name" value="IQ"/>
    <property type="match status" value="2"/>
</dbReference>
<dbReference type="PROSITE" id="PS50096">
    <property type="entry name" value="IQ"/>
    <property type="match status" value="2"/>
</dbReference>
<reference evidence="6" key="1">
    <citation type="submission" date="2018-02" db="EMBL/GenBank/DDBJ databases">
        <title>Rhizophora mucronata_Transcriptome.</title>
        <authorList>
            <person name="Meera S.P."/>
            <person name="Sreeshan A."/>
            <person name="Augustine A."/>
        </authorList>
    </citation>
    <scope>NUCLEOTIDE SEQUENCE</scope>
    <source>
        <tissue evidence="6">Leaf</tissue>
    </source>
</reference>
<feature type="domain" description="DUF4005" evidence="5">
    <location>
        <begin position="345"/>
        <end position="401"/>
    </location>
</feature>
<feature type="compositionally biased region" description="Basic and acidic residues" evidence="4">
    <location>
        <begin position="223"/>
        <end position="239"/>
    </location>
</feature>
<dbReference type="Gene3D" id="1.20.5.190">
    <property type="match status" value="1"/>
</dbReference>
<dbReference type="EMBL" id="GGEC01017104">
    <property type="protein sequence ID" value="MBW97587.1"/>
    <property type="molecule type" value="Transcribed_RNA"/>
</dbReference>
<keyword evidence="1" id="KW-0112">Calmodulin-binding</keyword>
<name>A0A2P2JVT2_RHIMU</name>
<evidence type="ECO:0000256" key="3">
    <source>
        <dbReference type="ARBA" id="ARBA00024378"/>
    </source>
</evidence>
<feature type="region of interest" description="Disordered" evidence="4">
    <location>
        <begin position="393"/>
        <end position="426"/>
    </location>
</feature>
<evidence type="ECO:0000256" key="1">
    <source>
        <dbReference type="ARBA" id="ARBA00022860"/>
    </source>
</evidence>
<feature type="region of interest" description="Disordered" evidence="4">
    <location>
        <begin position="338"/>
        <end position="366"/>
    </location>
</feature>
<proteinExistence type="inferred from homology"/>
<feature type="region of interest" description="Disordered" evidence="4">
    <location>
        <begin position="182"/>
        <end position="239"/>
    </location>
</feature>
<dbReference type="GO" id="GO:0005516">
    <property type="term" value="F:calmodulin binding"/>
    <property type="evidence" value="ECO:0007669"/>
    <property type="project" value="UniProtKB-KW"/>
</dbReference>
<comment type="similarity">
    <text evidence="2">Belongs to the IQD family.</text>
</comment>
<dbReference type="AlphaFoldDB" id="A0A2P2JVT2"/>
<feature type="compositionally biased region" description="Low complexity" evidence="4">
    <location>
        <begin position="395"/>
        <end position="406"/>
    </location>
</feature>
<dbReference type="SMART" id="SM00015">
    <property type="entry name" value="IQ"/>
    <property type="match status" value="2"/>
</dbReference>
<comment type="subunit">
    <text evidence="3">Binds to multiple calmodulin (CaM) in the presence of Ca(2+) and CaM-like proteins.</text>
</comment>
<feature type="compositionally biased region" description="Polar residues" evidence="4">
    <location>
        <begin position="350"/>
        <end position="366"/>
    </location>
</feature>
<evidence type="ECO:0000256" key="2">
    <source>
        <dbReference type="ARBA" id="ARBA00024341"/>
    </source>
</evidence>
<evidence type="ECO:0000256" key="4">
    <source>
        <dbReference type="SAM" id="MobiDB-lite"/>
    </source>
</evidence>
<dbReference type="PANTHER" id="PTHR32295">
    <property type="entry name" value="IQ-DOMAIN 5-RELATED"/>
    <property type="match status" value="1"/>
</dbReference>
<dbReference type="CDD" id="cd23767">
    <property type="entry name" value="IQCD"/>
    <property type="match status" value="1"/>
</dbReference>
<protein>
    <submittedName>
        <fullName evidence="6">Calmodulin-binding family protein</fullName>
    </submittedName>
</protein>
<evidence type="ECO:0000259" key="5">
    <source>
        <dbReference type="Pfam" id="PF13178"/>
    </source>
</evidence>
<dbReference type="PANTHER" id="PTHR32295:SF33">
    <property type="entry name" value="PROTEIN IQ-DOMAIN 21"/>
    <property type="match status" value="1"/>
</dbReference>
<evidence type="ECO:0000313" key="6">
    <source>
        <dbReference type="EMBL" id="MBW97587.1"/>
    </source>
</evidence>
<dbReference type="Pfam" id="PF13178">
    <property type="entry name" value="DUF4005"/>
    <property type="match status" value="1"/>
</dbReference>
<accession>A0A2P2JVT2</accession>